<dbReference type="Gene3D" id="3.40.50.2300">
    <property type="match status" value="1"/>
</dbReference>
<feature type="domain" description="Response regulatory" evidence="3">
    <location>
        <begin position="4"/>
        <end position="120"/>
    </location>
</feature>
<accession>A0ABW2ULL9</accession>
<dbReference type="Pfam" id="PF00072">
    <property type="entry name" value="Response_reg"/>
    <property type="match status" value="1"/>
</dbReference>
<dbReference type="SUPFAM" id="SSF52172">
    <property type="entry name" value="CheY-like"/>
    <property type="match status" value="1"/>
</dbReference>
<name>A0ABW2ULL9_9RHOB</name>
<dbReference type="PROSITE" id="PS50110">
    <property type="entry name" value="RESPONSE_REGULATORY"/>
    <property type="match status" value="1"/>
</dbReference>
<dbReference type="PANTHER" id="PTHR44591:SF25">
    <property type="entry name" value="CHEMOTAXIS TWO-COMPONENT RESPONSE REGULATOR"/>
    <property type="match status" value="1"/>
</dbReference>
<evidence type="ECO:0000259" key="3">
    <source>
        <dbReference type="PROSITE" id="PS50110"/>
    </source>
</evidence>
<dbReference type="SMART" id="SM00448">
    <property type="entry name" value="REC"/>
    <property type="match status" value="1"/>
</dbReference>
<keyword evidence="5" id="KW-1185">Reference proteome</keyword>
<dbReference type="Proteomes" id="UP001596516">
    <property type="component" value="Unassembled WGS sequence"/>
</dbReference>
<feature type="modified residue" description="4-aspartylphosphate" evidence="2">
    <location>
        <position position="53"/>
    </location>
</feature>
<gene>
    <name evidence="4" type="ORF">ACFQXB_15630</name>
</gene>
<keyword evidence="1 2" id="KW-0597">Phosphoprotein</keyword>
<evidence type="ECO:0000256" key="1">
    <source>
        <dbReference type="ARBA" id="ARBA00022553"/>
    </source>
</evidence>
<dbReference type="RefSeq" id="WP_377405722.1">
    <property type="nucleotide sequence ID" value="NZ_JBHTFQ010000009.1"/>
</dbReference>
<organism evidence="4 5">
    <name type="scientific">Plastorhodobacter daqingensis</name>
    <dbReference type="NCBI Taxonomy" id="1387281"/>
    <lineage>
        <taxon>Bacteria</taxon>
        <taxon>Pseudomonadati</taxon>
        <taxon>Pseudomonadota</taxon>
        <taxon>Alphaproteobacteria</taxon>
        <taxon>Rhodobacterales</taxon>
        <taxon>Paracoccaceae</taxon>
        <taxon>Plastorhodobacter</taxon>
    </lineage>
</organism>
<evidence type="ECO:0000313" key="4">
    <source>
        <dbReference type="EMBL" id="MFC7705619.1"/>
    </source>
</evidence>
<sequence>MPKTVLTVDDSPSIRCMIALALREAGYEVIEAVDGRDGLMKALSQPIDAILTDQNMPNLDGLGFIREFRRHPASKGVPIIFLSTDSEDQLKQQARDAGALGWMVKPFTQDQLLGVIRKVLGA</sequence>
<proteinExistence type="predicted"/>
<dbReference type="EMBL" id="JBHTFQ010000009">
    <property type="protein sequence ID" value="MFC7705619.1"/>
    <property type="molecule type" value="Genomic_DNA"/>
</dbReference>
<evidence type="ECO:0000313" key="5">
    <source>
        <dbReference type="Proteomes" id="UP001596516"/>
    </source>
</evidence>
<protein>
    <submittedName>
        <fullName evidence="4">Response regulator</fullName>
    </submittedName>
</protein>
<evidence type="ECO:0000256" key="2">
    <source>
        <dbReference type="PROSITE-ProRule" id="PRU00169"/>
    </source>
</evidence>
<dbReference type="InterPro" id="IPR050595">
    <property type="entry name" value="Bact_response_regulator"/>
</dbReference>
<dbReference type="InterPro" id="IPR011006">
    <property type="entry name" value="CheY-like_superfamily"/>
</dbReference>
<comment type="caution">
    <text evidence="4">The sequence shown here is derived from an EMBL/GenBank/DDBJ whole genome shotgun (WGS) entry which is preliminary data.</text>
</comment>
<dbReference type="InterPro" id="IPR001789">
    <property type="entry name" value="Sig_transdc_resp-reg_receiver"/>
</dbReference>
<reference evidence="5" key="1">
    <citation type="journal article" date="2019" name="Int. J. Syst. Evol. Microbiol.">
        <title>The Global Catalogue of Microorganisms (GCM) 10K type strain sequencing project: providing services to taxonomists for standard genome sequencing and annotation.</title>
        <authorList>
            <consortium name="The Broad Institute Genomics Platform"/>
            <consortium name="The Broad Institute Genome Sequencing Center for Infectious Disease"/>
            <person name="Wu L."/>
            <person name="Ma J."/>
        </authorList>
    </citation>
    <scope>NUCLEOTIDE SEQUENCE [LARGE SCALE GENOMIC DNA]</scope>
    <source>
        <strain evidence="5">CGMCC 1.12750</strain>
    </source>
</reference>
<dbReference type="PANTHER" id="PTHR44591">
    <property type="entry name" value="STRESS RESPONSE REGULATOR PROTEIN 1"/>
    <property type="match status" value="1"/>
</dbReference>
<dbReference type="CDD" id="cd17562">
    <property type="entry name" value="REC_CheY4-like"/>
    <property type="match status" value="1"/>
</dbReference>